<evidence type="ECO:0000313" key="3">
    <source>
        <dbReference type="Proteomes" id="UP000256970"/>
    </source>
</evidence>
<organism evidence="2 3">
    <name type="scientific">Tetradesmus obliquus</name>
    <name type="common">Green alga</name>
    <name type="synonym">Acutodesmus obliquus</name>
    <dbReference type="NCBI Taxonomy" id="3088"/>
    <lineage>
        <taxon>Eukaryota</taxon>
        <taxon>Viridiplantae</taxon>
        <taxon>Chlorophyta</taxon>
        <taxon>core chlorophytes</taxon>
        <taxon>Chlorophyceae</taxon>
        <taxon>CS clade</taxon>
        <taxon>Sphaeropleales</taxon>
        <taxon>Scenedesmaceae</taxon>
        <taxon>Tetradesmus</taxon>
    </lineage>
</organism>
<dbReference type="AlphaFoldDB" id="A0A383VCG5"/>
<evidence type="ECO:0000313" key="2">
    <source>
        <dbReference type="EMBL" id="SZX62861.1"/>
    </source>
</evidence>
<name>A0A383VCG5_TETOB</name>
<feature type="domain" description="Domain of unknown function at the cortex 1" evidence="1">
    <location>
        <begin position="87"/>
        <end position="257"/>
    </location>
</feature>
<evidence type="ECO:0000259" key="1">
    <source>
        <dbReference type="Pfam" id="PF08588"/>
    </source>
</evidence>
<keyword evidence="3" id="KW-1185">Reference proteome</keyword>
<sequence>MQERCASADLVLGSGRVAPASDIDAAAASATRLVMITNPTVRPSGLGGGAAARSGASPATFSYGAPEENSFSSGVGHGTWSVTKQGSKVYITLKIKFVSAVTMDDLVYGSEFKAPLDLSAATKKALDAAVAACKRVLGSGVEVDVSSGTPSVWAPLINAAMRVQVSKEAPAGAGLAIAHDMSLYHTTRKPLSFYRRAANRAGKSFTPGDWWTFVVEEKHNLSLYQLWFAKWLNLQSILADQPIQYAVKDKASSEYVLSEDLWTASLAKGYAARYCSV</sequence>
<reference evidence="2 3" key="1">
    <citation type="submission" date="2016-10" db="EMBL/GenBank/DDBJ databases">
        <authorList>
            <person name="Cai Z."/>
        </authorList>
    </citation>
    <scope>NUCLEOTIDE SEQUENCE [LARGE SCALE GENOMIC DNA]</scope>
</reference>
<dbReference type="InterPro" id="IPR013897">
    <property type="entry name" value="Duc1"/>
</dbReference>
<accession>A0A383VCG5</accession>
<proteinExistence type="predicted"/>
<protein>
    <recommendedName>
        <fullName evidence="1">Domain of unknown function at the cortex 1 domain-containing protein</fullName>
    </recommendedName>
</protein>
<dbReference type="Pfam" id="PF08588">
    <property type="entry name" value="Duc1"/>
    <property type="match status" value="1"/>
</dbReference>
<dbReference type="Proteomes" id="UP000256970">
    <property type="component" value="Unassembled WGS sequence"/>
</dbReference>
<gene>
    <name evidence="2" type="ORF">BQ4739_LOCUS3439</name>
</gene>
<dbReference type="EMBL" id="FNXT01000268">
    <property type="protein sequence ID" value="SZX62861.1"/>
    <property type="molecule type" value="Genomic_DNA"/>
</dbReference>